<feature type="compositionally biased region" description="Polar residues" evidence="1">
    <location>
        <begin position="1"/>
        <end position="11"/>
    </location>
</feature>
<accession>A0A6A6HK92</accession>
<dbReference type="AlphaFoldDB" id="A0A6A6HK92"/>
<name>A0A6A6HK92_VIRVR</name>
<organism evidence="2 3">
    <name type="scientific">Viridothelium virens</name>
    <name type="common">Speckled blister lichen</name>
    <name type="synonym">Trypethelium virens</name>
    <dbReference type="NCBI Taxonomy" id="1048519"/>
    <lineage>
        <taxon>Eukaryota</taxon>
        <taxon>Fungi</taxon>
        <taxon>Dikarya</taxon>
        <taxon>Ascomycota</taxon>
        <taxon>Pezizomycotina</taxon>
        <taxon>Dothideomycetes</taxon>
        <taxon>Dothideomycetes incertae sedis</taxon>
        <taxon>Trypetheliales</taxon>
        <taxon>Trypetheliaceae</taxon>
        <taxon>Viridothelium</taxon>
    </lineage>
</organism>
<gene>
    <name evidence="2" type="ORF">EV356DRAFT_529020</name>
</gene>
<feature type="region of interest" description="Disordered" evidence="1">
    <location>
        <begin position="64"/>
        <end position="141"/>
    </location>
</feature>
<dbReference type="EMBL" id="ML991775">
    <property type="protein sequence ID" value="KAF2238564.1"/>
    <property type="molecule type" value="Genomic_DNA"/>
</dbReference>
<feature type="compositionally biased region" description="Basic and acidic residues" evidence="1">
    <location>
        <begin position="351"/>
        <end position="361"/>
    </location>
</feature>
<protein>
    <submittedName>
        <fullName evidence="2">Uncharacterized protein</fullName>
    </submittedName>
</protein>
<reference evidence="2" key="1">
    <citation type="journal article" date="2020" name="Stud. Mycol.">
        <title>101 Dothideomycetes genomes: a test case for predicting lifestyles and emergence of pathogens.</title>
        <authorList>
            <person name="Haridas S."/>
            <person name="Albert R."/>
            <person name="Binder M."/>
            <person name="Bloem J."/>
            <person name="Labutti K."/>
            <person name="Salamov A."/>
            <person name="Andreopoulos B."/>
            <person name="Baker S."/>
            <person name="Barry K."/>
            <person name="Bills G."/>
            <person name="Bluhm B."/>
            <person name="Cannon C."/>
            <person name="Castanera R."/>
            <person name="Culley D."/>
            <person name="Daum C."/>
            <person name="Ezra D."/>
            <person name="Gonzalez J."/>
            <person name="Henrissat B."/>
            <person name="Kuo A."/>
            <person name="Liang C."/>
            <person name="Lipzen A."/>
            <person name="Lutzoni F."/>
            <person name="Magnuson J."/>
            <person name="Mondo S."/>
            <person name="Nolan M."/>
            <person name="Ohm R."/>
            <person name="Pangilinan J."/>
            <person name="Park H.-J."/>
            <person name="Ramirez L."/>
            <person name="Alfaro M."/>
            <person name="Sun H."/>
            <person name="Tritt A."/>
            <person name="Yoshinaga Y."/>
            <person name="Zwiers L.-H."/>
            <person name="Turgeon B."/>
            <person name="Goodwin S."/>
            <person name="Spatafora J."/>
            <person name="Crous P."/>
            <person name="Grigoriev I."/>
        </authorList>
    </citation>
    <scope>NUCLEOTIDE SEQUENCE</scope>
    <source>
        <strain evidence="2">Tuck. ex Michener</strain>
    </source>
</reference>
<feature type="compositionally biased region" description="Polar residues" evidence="1">
    <location>
        <begin position="83"/>
        <end position="92"/>
    </location>
</feature>
<dbReference type="OrthoDB" id="2351940at2759"/>
<keyword evidence="3" id="KW-1185">Reference proteome</keyword>
<feature type="compositionally biased region" description="Low complexity" evidence="1">
    <location>
        <begin position="93"/>
        <end position="108"/>
    </location>
</feature>
<evidence type="ECO:0000256" key="1">
    <source>
        <dbReference type="SAM" id="MobiDB-lite"/>
    </source>
</evidence>
<feature type="region of interest" description="Disordered" evidence="1">
    <location>
        <begin position="1"/>
        <end position="30"/>
    </location>
</feature>
<feature type="compositionally biased region" description="Basic residues" evidence="1">
    <location>
        <begin position="470"/>
        <end position="479"/>
    </location>
</feature>
<feature type="region of interest" description="Disordered" evidence="1">
    <location>
        <begin position="462"/>
        <end position="496"/>
    </location>
</feature>
<feature type="compositionally biased region" description="Polar residues" evidence="1">
    <location>
        <begin position="403"/>
        <end position="412"/>
    </location>
</feature>
<proteinExistence type="predicted"/>
<sequence length="568" mass="64153">MTSPRPLSTVTGHFDFPPASSSRWSDPDISEDIQTRLQNIHRDLIEERQDRRLAAETASFERRRNFQAYSMPPSANLRRLRATQRSGGPTSASEGTNNEGSGTSSNSNPTINVRNRPRATPSGRYNRSHRRRQEAESILSGGLQGLQEAGVRLAQITSNIEEILDGQNPSNLSRSLHHSLSPEIDHHQHRTKRRKLDAGKSDEFTHHKYGWYGQVEPTRLKMEIASCDGGHYAEEKDSMQYRPENVLRKNKRVYCTKRSTCDMVLRHQGETPFSVEKILIKAPDRHFTAPVQEGMIFVAMTSDDLLRRTADYTAENATPRAVTPLSPSANGRSREQLTLLESLHDPVVSEAARRQNGEDVPPHALRMATRERPFATNNSEDGVADNCDPPFDDGDAPTGRAAVTTSIDPPTASSDSKEDSSEEEGMSPVYLADRLRREGRWPPTNEEDEAFQYQVIREWREAQRQARSGPRARTRRRSSPPRAETEEPVRGSGRRRPIISREDMIVPNARFRMKDRSHQVTIKFDPPLSGKYILIKLWSPTVNGNIDIQSITTYGYSGPRFIPAFEAR</sequence>
<dbReference type="Proteomes" id="UP000800092">
    <property type="component" value="Unassembled WGS sequence"/>
</dbReference>
<evidence type="ECO:0000313" key="2">
    <source>
        <dbReference type="EMBL" id="KAF2238564.1"/>
    </source>
</evidence>
<evidence type="ECO:0000313" key="3">
    <source>
        <dbReference type="Proteomes" id="UP000800092"/>
    </source>
</evidence>
<feature type="region of interest" description="Disordered" evidence="1">
    <location>
        <begin position="349"/>
        <end position="431"/>
    </location>
</feature>